<feature type="region of interest" description="Disordered" evidence="5">
    <location>
        <begin position="610"/>
        <end position="639"/>
    </location>
</feature>
<comment type="caution">
    <text evidence="4">Lacks conserved residue(s) required for the propagation of feature annotation.</text>
</comment>
<evidence type="ECO:0000259" key="7">
    <source>
        <dbReference type="PROSITE" id="PS51635"/>
    </source>
</evidence>
<keyword evidence="1 4" id="KW-0378">Hydrolase</keyword>
<keyword evidence="3 4" id="KW-0443">Lipid metabolism</keyword>
<dbReference type="InterPro" id="IPR002641">
    <property type="entry name" value="PNPLA_dom"/>
</dbReference>
<keyword evidence="6" id="KW-1133">Transmembrane helix</keyword>
<feature type="transmembrane region" description="Helical" evidence="6">
    <location>
        <begin position="69"/>
        <end position="90"/>
    </location>
</feature>
<feature type="compositionally biased region" description="Low complexity" evidence="5">
    <location>
        <begin position="610"/>
        <end position="623"/>
    </location>
</feature>
<feature type="short sequence motif" description="GXSXG" evidence="4">
    <location>
        <begin position="266"/>
        <end position="270"/>
    </location>
</feature>
<evidence type="ECO:0000256" key="5">
    <source>
        <dbReference type="SAM" id="MobiDB-lite"/>
    </source>
</evidence>
<dbReference type="InterPro" id="IPR050301">
    <property type="entry name" value="NTE"/>
</dbReference>
<dbReference type="GO" id="GO:0004806">
    <property type="term" value="F:triacylglycerol lipase activity"/>
    <property type="evidence" value="ECO:0007669"/>
    <property type="project" value="InterPro"/>
</dbReference>
<sequence length="781" mass="84618">SLIWSLSLWRALAIVLHPFRGVVALYSWGSLGVRLLSRTLLGLAGWLNVLVAIPPWVRRWLPWRALRRYHIVLAGYTMGWSALSIARHVASQRGPAAARRRQLLQEAEAAETYEVWDAAMSSLEREGLSARGPSPDHMYDRRLLEERTAYLASVRAAGDLPASALAIRSDLLRNLGNLASPDLHETCRAVPEPIRAYSAEVQRHVRAIAEAPDIPLEERVAFLRETRHAFGRTALVLSGGGSFGAFHMGVVRALLDAKLLPRVLAGSSAGAVACAIVATRTEAELLALFDSVHDLEDMDFFTSNSFPALVRHLLKKGTLQDHRVLQERLKRLLGDLTFADAYQRSGRILNVVVTAADTEEPPRLLNYLTAPQVLVWSAVACSSAFPLLFEPQPLMARWVDGSTVEFMSALGSWAEGGAGAATTTATAGKVAGGEVTPSGSPAPWPSPKPAAHHRRWRDGSLEADLPMAGLSEMFNVNYFLVSQANPYLLPIIALKKATPRALGHLVESEFKHRCRQILELLPLGARRSSFARLLTLFNQPWEGDCTMVLPFQTLSAAKSVVNLSQTDLLRALREGQRAAWVKLPAIAVNCAVEATIDECLRGVMAGRASQGGRAGARQGMGPRWTVPGSQLGPRSRHASRVNLRRSLPSWLHMPTLGMSAADSEVWGSQPAHSPISEERPLLDDNLVTGLSAGSAEPIPIPRGPGSQDLSASLLEGHGQGQVTGALDDAVPEQGDGHLFDMDLAEEPGSPPHGRPLRKGSQVWTDLFLSSVASNSMDYPGP</sequence>
<evidence type="ECO:0000313" key="8">
    <source>
        <dbReference type="EMBL" id="RMZ54065.1"/>
    </source>
</evidence>
<dbReference type="Proteomes" id="UP000279271">
    <property type="component" value="Unassembled WGS sequence"/>
</dbReference>
<evidence type="ECO:0000256" key="6">
    <source>
        <dbReference type="SAM" id="Phobius"/>
    </source>
</evidence>
<accession>A0A3M7KWF8</accession>
<name>A0A3M7KWF8_AUXPR</name>
<dbReference type="InterPro" id="IPR016035">
    <property type="entry name" value="Acyl_Trfase/lysoPLipase"/>
</dbReference>
<evidence type="ECO:0000256" key="1">
    <source>
        <dbReference type="ARBA" id="ARBA00022801"/>
    </source>
</evidence>
<dbReference type="InterPro" id="IPR021771">
    <property type="entry name" value="Triacylglycerol_lipase_N"/>
</dbReference>
<feature type="transmembrane region" description="Helical" evidence="6">
    <location>
        <begin position="40"/>
        <end position="57"/>
    </location>
</feature>
<dbReference type="PROSITE" id="PS51635">
    <property type="entry name" value="PNPLA"/>
    <property type="match status" value="1"/>
</dbReference>
<evidence type="ECO:0000256" key="4">
    <source>
        <dbReference type="PROSITE-ProRule" id="PRU01161"/>
    </source>
</evidence>
<dbReference type="EMBL" id="QOKY01000184">
    <property type="protein sequence ID" value="RMZ54065.1"/>
    <property type="molecule type" value="Genomic_DNA"/>
</dbReference>
<keyword evidence="6" id="KW-0472">Membrane</keyword>
<feature type="short sequence motif" description="GXGXXG" evidence="4">
    <location>
        <begin position="239"/>
        <end position="244"/>
    </location>
</feature>
<dbReference type="SUPFAM" id="SSF52151">
    <property type="entry name" value="FabD/lysophospholipase-like"/>
    <property type="match status" value="1"/>
</dbReference>
<dbReference type="GO" id="GO:0016042">
    <property type="term" value="P:lipid catabolic process"/>
    <property type="evidence" value="ECO:0007669"/>
    <property type="project" value="UniProtKB-UniRule"/>
</dbReference>
<reference evidence="9" key="1">
    <citation type="journal article" date="2018" name="Algal Res.">
        <title>Characterization of plant carbon substrate utilization by Auxenochlorella protothecoides.</title>
        <authorList>
            <person name="Vogler B.W."/>
            <person name="Starkenburg S.R."/>
            <person name="Sudasinghe N."/>
            <person name="Schambach J.Y."/>
            <person name="Rollin J.A."/>
            <person name="Pattathil S."/>
            <person name="Barry A.N."/>
        </authorList>
    </citation>
    <scope>NUCLEOTIDE SEQUENCE [LARGE SCALE GENOMIC DNA]</scope>
    <source>
        <strain evidence="9">UTEX 25</strain>
    </source>
</reference>
<proteinExistence type="predicted"/>
<gene>
    <name evidence="8" type="ORF">APUTEX25_002642</name>
</gene>
<evidence type="ECO:0000313" key="9">
    <source>
        <dbReference type="Proteomes" id="UP000279271"/>
    </source>
</evidence>
<dbReference type="PANTHER" id="PTHR14226">
    <property type="entry name" value="NEUROPATHY TARGET ESTERASE/SWISS CHEESE D.MELANOGASTER"/>
    <property type="match status" value="1"/>
</dbReference>
<dbReference type="Gene3D" id="3.40.1090.10">
    <property type="entry name" value="Cytosolic phospholipase A2 catalytic domain"/>
    <property type="match status" value="2"/>
</dbReference>
<dbReference type="Pfam" id="PF01734">
    <property type="entry name" value="Patatin"/>
    <property type="match status" value="1"/>
</dbReference>
<feature type="active site" description="Nucleophile" evidence="4">
    <location>
        <position position="268"/>
    </location>
</feature>
<keyword evidence="2 4" id="KW-0442">Lipid degradation</keyword>
<comment type="caution">
    <text evidence="8">The sequence shown here is derived from an EMBL/GenBank/DDBJ whole genome shotgun (WGS) entry which is preliminary data.</text>
</comment>
<keyword evidence="6" id="KW-0812">Transmembrane</keyword>
<dbReference type="PANTHER" id="PTHR14226:SF10">
    <property type="entry name" value="TRIACYLGLYCEROL LIPASE 4-RELATED"/>
    <property type="match status" value="1"/>
</dbReference>
<organism evidence="8 9">
    <name type="scientific">Auxenochlorella protothecoides</name>
    <name type="common">Green microalga</name>
    <name type="synonym">Chlorella protothecoides</name>
    <dbReference type="NCBI Taxonomy" id="3075"/>
    <lineage>
        <taxon>Eukaryota</taxon>
        <taxon>Viridiplantae</taxon>
        <taxon>Chlorophyta</taxon>
        <taxon>core chlorophytes</taxon>
        <taxon>Trebouxiophyceae</taxon>
        <taxon>Chlorellales</taxon>
        <taxon>Chlorellaceae</taxon>
        <taxon>Auxenochlorella</taxon>
    </lineage>
</organism>
<feature type="non-terminal residue" evidence="8">
    <location>
        <position position="1"/>
    </location>
</feature>
<feature type="region of interest" description="Disordered" evidence="5">
    <location>
        <begin position="689"/>
        <end position="760"/>
    </location>
</feature>
<feature type="active site" description="Proton acceptor" evidence="4">
    <location>
        <position position="458"/>
    </location>
</feature>
<feature type="region of interest" description="Disordered" evidence="5">
    <location>
        <begin position="431"/>
        <end position="453"/>
    </location>
</feature>
<evidence type="ECO:0000256" key="2">
    <source>
        <dbReference type="ARBA" id="ARBA00022963"/>
    </source>
</evidence>
<evidence type="ECO:0000256" key="3">
    <source>
        <dbReference type="ARBA" id="ARBA00023098"/>
    </source>
</evidence>
<dbReference type="Pfam" id="PF11815">
    <property type="entry name" value="DUF3336"/>
    <property type="match status" value="1"/>
</dbReference>
<dbReference type="AlphaFoldDB" id="A0A3M7KWF8"/>
<protein>
    <recommendedName>
        <fullName evidence="7">PNPLA domain-containing protein</fullName>
    </recommendedName>
</protein>
<feature type="domain" description="PNPLA" evidence="7">
    <location>
        <begin position="235"/>
        <end position="471"/>
    </location>
</feature>